<keyword evidence="4 14" id="KW-0812">Transmembrane</keyword>
<evidence type="ECO:0000256" key="5">
    <source>
        <dbReference type="ARBA" id="ARBA00022847"/>
    </source>
</evidence>
<dbReference type="AlphaFoldDB" id="A0A7R9CQS5"/>
<evidence type="ECO:0000256" key="8">
    <source>
        <dbReference type="ARBA" id="ARBA00023053"/>
    </source>
</evidence>
<keyword evidence="6" id="KW-0530">Neurotransmitter biosynthesis</keyword>
<keyword evidence="3" id="KW-0813">Transport</keyword>
<keyword evidence="9" id="KW-0406">Ion transport</keyword>
<feature type="transmembrane region" description="Helical" evidence="14">
    <location>
        <begin position="74"/>
        <end position="96"/>
    </location>
</feature>
<dbReference type="GO" id="GO:0005307">
    <property type="term" value="F:choline:sodium symporter activity"/>
    <property type="evidence" value="ECO:0007669"/>
    <property type="project" value="TreeGrafter"/>
</dbReference>
<dbReference type="EMBL" id="OC317940">
    <property type="protein sequence ID" value="CAD7399831.1"/>
    <property type="molecule type" value="Genomic_DNA"/>
</dbReference>
<dbReference type="GO" id="GO:0008292">
    <property type="term" value="P:acetylcholine biosynthetic process"/>
    <property type="evidence" value="ECO:0007669"/>
    <property type="project" value="TreeGrafter"/>
</dbReference>
<feature type="transmembrane region" description="Helical" evidence="14">
    <location>
        <begin position="224"/>
        <end position="243"/>
    </location>
</feature>
<evidence type="ECO:0000256" key="3">
    <source>
        <dbReference type="ARBA" id="ARBA00022448"/>
    </source>
</evidence>
<comment type="similarity">
    <text evidence="2 13">Belongs to the sodium:solute symporter (SSF) (TC 2.A.21) family.</text>
</comment>
<evidence type="ECO:0000256" key="10">
    <source>
        <dbReference type="ARBA" id="ARBA00023136"/>
    </source>
</evidence>
<evidence type="ECO:0000313" key="15">
    <source>
        <dbReference type="EMBL" id="CAD7399831.1"/>
    </source>
</evidence>
<keyword evidence="11" id="KW-0325">Glycoprotein</keyword>
<dbReference type="InterPro" id="IPR001734">
    <property type="entry name" value="Na/solute_symporter"/>
</dbReference>
<feature type="transmembrane region" description="Helical" evidence="14">
    <location>
        <begin position="39"/>
        <end position="62"/>
    </location>
</feature>
<evidence type="ECO:0000256" key="2">
    <source>
        <dbReference type="ARBA" id="ARBA00006434"/>
    </source>
</evidence>
<dbReference type="InterPro" id="IPR038377">
    <property type="entry name" value="Na/Glc_symporter_sf"/>
</dbReference>
<evidence type="ECO:0000256" key="9">
    <source>
        <dbReference type="ARBA" id="ARBA00023065"/>
    </source>
</evidence>
<keyword evidence="5" id="KW-0769">Symport</keyword>
<evidence type="ECO:0000256" key="6">
    <source>
        <dbReference type="ARBA" id="ARBA00022979"/>
    </source>
</evidence>
<dbReference type="PANTHER" id="PTHR45897">
    <property type="entry name" value="HIGH-AFFINITY CHOLINE TRANSPORTER 1"/>
    <property type="match status" value="1"/>
</dbReference>
<comment type="subcellular location">
    <subcellularLocation>
        <location evidence="1">Membrane</location>
        <topology evidence="1">Multi-pass membrane protein</topology>
    </subcellularLocation>
</comment>
<name>A0A7R9CQS5_TIMCR</name>
<keyword evidence="10 14" id="KW-0472">Membrane</keyword>
<accession>A0A7R9CQS5</accession>
<keyword evidence="12" id="KW-0739">Sodium transport</keyword>
<dbReference type="CDD" id="cd11474">
    <property type="entry name" value="SLC5sbd_CHT"/>
    <property type="match status" value="1"/>
</dbReference>
<feature type="transmembrane region" description="Helical" evidence="14">
    <location>
        <begin position="322"/>
        <end position="350"/>
    </location>
</feature>
<feature type="transmembrane region" description="Helical" evidence="14">
    <location>
        <begin position="117"/>
        <end position="142"/>
    </location>
</feature>
<protein>
    <recommendedName>
        <fullName evidence="16">High-affinity choline transporter 1</fullName>
    </recommendedName>
</protein>
<reference evidence="15" key="1">
    <citation type="submission" date="2020-11" db="EMBL/GenBank/DDBJ databases">
        <authorList>
            <person name="Tran Van P."/>
        </authorList>
    </citation>
    <scope>NUCLEOTIDE SEQUENCE</scope>
</reference>
<organism evidence="15">
    <name type="scientific">Timema cristinae</name>
    <name type="common">Walking stick</name>
    <dbReference type="NCBI Taxonomy" id="61476"/>
    <lineage>
        <taxon>Eukaryota</taxon>
        <taxon>Metazoa</taxon>
        <taxon>Ecdysozoa</taxon>
        <taxon>Arthropoda</taxon>
        <taxon>Hexapoda</taxon>
        <taxon>Insecta</taxon>
        <taxon>Pterygota</taxon>
        <taxon>Neoptera</taxon>
        <taxon>Polyneoptera</taxon>
        <taxon>Phasmatodea</taxon>
        <taxon>Timematodea</taxon>
        <taxon>Timematoidea</taxon>
        <taxon>Timematidae</taxon>
        <taxon>Timema</taxon>
    </lineage>
</organism>
<evidence type="ECO:0000256" key="13">
    <source>
        <dbReference type="RuleBase" id="RU362091"/>
    </source>
</evidence>
<gene>
    <name evidence="15" type="ORF">TCEB3V08_LOCUS5213</name>
</gene>
<feature type="transmembrane region" description="Helical" evidence="14">
    <location>
        <begin position="471"/>
        <end position="491"/>
    </location>
</feature>
<feature type="transmembrane region" description="Helical" evidence="14">
    <location>
        <begin position="182"/>
        <end position="204"/>
    </location>
</feature>
<feature type="transmembrane region" description="Helical" evidence="14">
    <location>
        <begin position="6"/>
        <end position="27"/>
    </location>
</feature>
<dbReference type="InterPro" id="IPR052244">
    <property type="entry name" value="Choline_transporter"/>
</dbReference>
<feature type="transmembrane region" description="Helical" evidence="14">
    <location>
        <begin position="428"/>
        <end position="451"/>
    </location>
</feature>
<evidence type="ECO:0000256" key="14">
    <source>
        <dbReference type="SAM" id="Phobius"/>
    </source>
</evidence>
<evidence type="ECO:0000256" key="12">
    <source>
        <dbReference type="ARBA" id="ARBA00023201"/>
    </source>
</evidence>
<evidence type="ECO:0000256" key="4">
    <source>
        <dbReference type="ARBA" id="ARBA00022692"/>
    </source>
</evidence>
<dbReference type="PANTHER" id="PTHR45897:SF4">
    <property type="entry name" value="HIGH-AFFINITY CHOLINE TRANSPORTER 1"/>
    <property type="match status" value="1"/>
</dbReference>
<dbReference type="PROSITE" id="PS50283">
    <property type="entry name" value="NA_SOLUT_SYMP_3"/>
    <property type="match status" value="1"/>
</dbReference>
<dbReference type="GO" id="GO:0005886">
    <property type="term" value="C:plasma membrane"/>
    <property type="evidence" value="ECO:0007669"/>
    <property type="project" value="TreeGrafter"/>
</dbReference>
<dbReference type="Pfam" id="PF00474">
    <property type="entry name" value="SSF"/>
    <property type="match status" value="1"/>
</dbReference>
<evidence type="ECO:0000256" key="11">
    <source>
        <dbReference type="ARBA" id="ARBA00023180"/>
    </source>
</evidence>
<sequence length="568" mass="61712">MAVFVTGLVGILVFYVAVLGVGIWAGTKQKNNGEEEVMLAGRNLGMVVGVLTLIATWVGGGYINGTAEAMFTRGLAWCQVPVGYSLSLLLGCLLFIKPMREAEYVTMLDPFQVKYGPRVGALLFLPALLGDLFWVGAILNALGSSLTVILEINITTSVIVSTIFAASYTMVGGLYSVSYTDVLQLVCIVLGLVISVPFAYYHPAVKHDSLETVDWVGTLAPEDVGIWLDTLLLLIFGGIPWQVDITLSYFQRVLSIRSTRIAQMLSVVAMVGCMAMAVPAAFTGIIARGTDWEKVDGFNTNITTNEGEIVLPLVLRFLTPSWVSFFGLGAISAAVMSSADASILGSSAMFTRNVYKLAFRPNASEREGIWVLRAALVTVSTLAACVALFIGSIYYLSYLCSDLVYVILFPQLLLVVHWPNGVNKYGSLTAYAVGLVVRLLGGELGLGIPVVIKFPFYDESANIQRFPFKTFSMLCALVSHLLASTIARIIFEQNWLSADRWDVLDAFPHLKMGFNSTNEKYRETPIDGIVGRQDSAVLPIVSMDENSKVFKNGLVNPVLIDGSKDSKF</sequence>
<feature type="transmembrane region" description="Helical" evidence="14">
    <location>
        <begin position="396"/>
        <end position="416"/>
    </location>
</feature>
<feature type="transmembrane region" description="Helical" evidence="14">
    <location>
        <begin position="264"/>
        <end position="287"/>
    </location>
</feature>
<evidence type="ECO:0008006" key="16">
    <source>
        <dbReference type="Google" id="ProtNLM"/>
    </source>
</evidence>
<feature type="transmembrane region" description="Helical" evidence="14">
    <location>
        <begin position="370"/>
        <end position="390"/>
    </location>
</feature>
<keyword evidence="8" id="KW-0915">Sodium</keyword>
<keyword evidence="7 14" id="KW-1133">Transmembrane helix</keyword>
<proteinExistence type="inferred from homology"/>
<dbReference type="Gene3D" id="1.20.1730.10">
    <property type="entry name" value="Sodium/glucose cotransporter"/>
    <property type="match status" value="1"/>
</dbReference>
<evidence type="ECO:0000256" key="7">
    <source>
        <dbReference type="ARBA" id="ARBA00022989"/>
    </source>
</evidence>
<feature type="transmembrane region" description="Helical" evidence="14">
    <location>
        <begin position="154"/>
        <end position="175"/>
    </location>
</feature>
<evidence type="ECO:0000256" key="1">
    <source>
        <dbReference type="ARBA" id="ARBA00004141"/>
    </source>
</evidence>